<evidence type="ECO:0000256" key="1">
    <source>
        <dbReference type="ARBA" id="ARBA00004123"/>
    </source>
</evidence>
<feature type="compositionally biased region" description="Acidic residues" evidence="9">
    <location>
        <begin position="101"/>
        <end position="131"/>
    </location>
</feature>
<keyword evidence="10" id="KW-0472">Membrane</keyword>
<dbReference type="Pfam" id="PF01388">
    <property type="entry name" value="ARID"/>
    <property type="match status" value="1"/>
</dbReference>
<keyword evidence="4" id="KW-0804">Transcription</keyword>
<comment type="function">
    <text evidence="6">Transcription factor involved in monocyte-to-macrophage differentiation. Forms a complex with NPM1 to translocate to the nucleus, acting as a transcription factor that promotes the expression of the genes involved in macrophage differentiation, such as STAT3, STAT1 and JUNB.</text>
</comment>
<dbReference type="CDD" id="cd16867">
    <property type="entry name" value="ARID_ARID3"/>
    <property type="match status" value="1"/>
</dbReference>
<keyword evidence="5 8" id="KW-0539">Nucleus</keyword>
<keyword evidence="2 8" id="KW-0805">Transcription regulation</keyword>
<evidence type="ECO:0000256" key="8">
    <source>
        <dbReference type="RuleBase" id="RU369100"/>
    </source>
</evidence>
<dbReference type="STRING" id="52904.ENSSMAP00000017445"/>
<feature type="region of interest" description="Disordered" evidence="9">
    <location>
        <begin position="1"/>
        <end position="25"/>
    </location>
</feature>
<feature type="compositionally biased region" description="Polar residues" evidence="9">
    <location>
        <begin position="711"/>
        <end position="721"/>
    </location>
</feature>
<feature type="compositionally biased region" description="Polar residues" evidence="9">
    <location>
        <begin position="7"/>
        <end position="25"/>
    </location>
</feature>
<keyword evidence="14" id="KW-1185">Reference proteome</keyword>
<dbReference type="GO" id="GO:0005634">
    <property type="term" value="C:nucleus"/>
    <property type="evidence" value="ECO:0007669"/>
    <property type="project" value="UniProtKB-SubCell"/>
</dbReference>
<dbReference type="FunFam" id="1.10.150.60:FF:000007">
    <property type="entry name" value="AT-rich interactive domain-containing protein 3C"/>
    <property type="match status" value="1"/>
</dbReference>
<proteinExistence type="predicted"/>
<dbReference type="GO" id="GO:0006357">
    <property type="term" value="P:regulation of transcription by RNA polymerase II"/>
    <property type="evidence" value="ECO:0007669"/>
    <property type="project" value="InterPro"/>
</dbReference>
<evidence type="ECO:0000256" key="4">
    <source>
        <dbReference type="ARBA" id="ARBA00023163"/>
    </source>
</evidence>
<dbReference type="SUPFAM" id="SSF46774">
    <property type="entry name" value="ARID-like"/>
    <property type="match status" value="1"/>
</dbReference>
<evidence type="ECO:0000256" key="7">
    <source>
        <dbReference type="ARBA" id="ARBA00065865"/>
    </source>
</evidence>
<dbReference type="PROSITE" id="PS51486">
    <property type="entry name" value="REKLES"/>
    <property type="match status" value="1"/>
</dbReference>
<evidence type="ECO:0000256" key="5">
    <source>
        <dbReference type="ARBA" id="ARBA00023242"/>
    </source>
</evidence>
<organism evidence="13 14">
    <name type="scientific">Scophthalmus maximus</name>
    <name type="common">Turbot</name>
    <name type="synonym">Psetta maxima</name>
    <dbReference type="NCBI Taxonomy" id="52904"/>
    <lineage>
        <taxon>Eukaryota</taxon>
        <taxon>Metazoa</taxon>
        <taxon>Chordata</taxon>
        <taxon>Craniata</taxon>
        <taxon>Vertebrata</taxon>
        <taxon>Euteleostomi</taxon>
        <taxon>Actinopterygii</taxon>
        <taxon>Neopterygii</taxon>
        <taxon>Teleostei</taxon>
        <taxon>Neoteleostei</taxon>
        <taxon>Acanthomorphata</taxon>
        <taxon>Carangaria</taxon>
        <taxon>Pleuronectiformes</taxon>
        <taxon>Pleuronectoidei</taxon>
        <taxon>Scophthalmidae</taxon>
        <taxon>Scophthalmus</taxon>
    </lineage>
</organism>
<evidence type="ECO:0000313" key="14">
    <source>
        <dbReference type="Proteomes" id="UP000246464"/>
    </source>
</evidence>
<sequence>MMDYSKAQMSSLSEEGSSAGIPQTSPAGVKLEAVMEQLQRQHEAKLEVSLQEKHLQAQLLFAQHAAAARASGSRLDSVLLAGQTYHGAQQALLSHLGRMDPDDDDEDEEDTDEEEREMVGNDEEEDEEEEESGLHQEVKKPRLQQVPGFPFSSYSTAQSAAVRQMSESPPPAIKQEHEEKDLLSPAGQHAFTSPNGFTDWGYDEPLKRLYELDDDPQRKEFLDELFVFMQKRGTPVNRIPIMAKQILDLYRLYKLVTEKGGLVEVINKKIWREITKGLNLPTSITSAAFTLRTQYMKYLYPFECEKKRLSSPGELQAAIDSNRREGRRPSYTNSLYRYSPSPSAAPHTLHSSPTIQTTTTAHSNLNTSASPNLKRNTDETATPVITGRLPMALALGQQQQQQQQLAQAATLEHLRERLERGAGGAAADAPEKKMMRLAEEQQRLMQQALQQNLLAMASHFNPMNLKLNNGHESKQDLSLSISTNGAASISVSVEVNGTIYSDAVLTVCTMPYHDEEYPGQPLWQSVLLFCCKGMIEGIMVILFFWLLVQVLFTKQLEVHLQILLLVGLIVFCLSLVLGCILCCRKSQICTVKDQDTVTPAPSEGEFTPLSFSNYGQAASERKEQPKSYFSLRRLSTPTLMSPLYKPIDPSHTSVPSFPKLGLVSKTCKALQRRCTVTGDSISHSEHSRLSSRGAVSASMPEEPIPLAPLSDGSSASCKQPTSPEPCLHFTMAFSPEQETLAVTFLRLSGTPHRLEDVSVLGSLPPLCPCPIQASVRSSLSTEPHSLVLLLKVNSVNELQRCALRAAVYTREPHSLRGTALGEVEAECGGKDWREEHPFHFTKELSPNKGKLKKSLVSRDAPVLKGLSCPPQIFILLQYQTPAHRIKTTVLRADNLDKLIPPWASPGDVSLLPLMLEFIIIQNRVGSEGRVLGRVLISAEAADAGRAHWRDMCSLQMEQARWHNVQLEPLWSADTCP</sequence>
<gene>
    <name evidence="13" type="ORF">SMAX5B_009832</name>
</gene>
<feature type="domain" description="ARID" evidence="11">
    <location>
        <begin position="215"/>
        <end position="307"/>
    </location>
</feature>
<accession>A0A2U9BVE2</accession>
<dbReference type="PROSITE" id="PS51011">
    <property type="entry name" value="ARID"/>
    <property type="match status" value="1"/>
</dbReference>
<keyword evidence="10" id="KW-1133">Transmembrane helix</keyword>
<comment type="subunit">
    <text evidence="8">Homodimer.</text>
</comment>
<dbReference type="InterPro" id="IPR045147">
    <property type="entry name" value="ARI3A/B/C"/>
</dbReference>
<comment type="subunit">
    <text evidence="7">Interacts (via REKLES DOMAIN) with NPM1; the interaction mediates ARID3C nuclear shuttling.</text>
</comment>
<dbReference type="AlphaFoldDB" id="A0A2U9BVE2"/>
<dbReference type="Gene3D" id="1.10.150.60">
    <property type="entry name" value="ARID DNA-binding domain"/>
    <property type="match status" value="1"/>
</dbReference>
<evidence type="ECO:0000259" key="11">
    <source>
        <dbReference type="PROSITE" id="PS51011"/>
    </source>
</evidence>
<dbReference type="InterPro" id="IPR036431">
    <property type="entry name" value="ARID_dom_sf"/>
</dbReference>
<feature type="compositionally biased region" description="Polar residues" evidence="9">
    <location>
        <begin position="330"/>
        <end position="342"/>
    </location>
</feature>
<dbReference type="GO" id="GO:0003677">
    <property type="term" value="F:DNA binding"/>
    <property type="evidence" value="ECO:0007669"/>
    <property type="project" value="UniProtKB-UniRule"/>
</dbReference>
<feature type="region of interest" description="Disordered" evidence="9">
    <location>
        <begin position="681"/>
        <end position="721"/>
    </location>
</feature>
<protein>
    <recommendedName>
        <fullName evidence="8">AT-rich interactive domain-containing protein 3</fullName>
        <shortName evidence="8">ARID domain-containing protein</shortName>
    </recommendedName>
</protein>
<evidence type="ECO:0000256" key="3">
    <source>
        <dbReference type="ARBA" id="ARBA00023125"/>
    </source>
</evidence>
<dbReference type="InterPro" id="IPR023334">
    <property type="entry name" value="REKLES_domain"/>
</dbReference>
<dbReference type="PANTHER" id="PTHR15348:SF30">
    <property type="entry name" value="AT-RICH INTERACTIVE DOMAIN-CONTAINING PROTEIN 3"/>
    <property type="match status" value="1"/>
</dbReference>
<feature type="transmembrane region" description="Helical" evidence="10">
    <location>
        <begin position="560"/>
        <end position="583"/>
    </location>
</feature>
<dbReference type="Proteomes" id="UP000246464">
    <property type="component" value="Chromosome 10"/>
</dbReference>
<feature type="region of interest" description="Disordered" evidence="9">
    <location>
        <begin position="313"/>
        <end position="354"/>
    </location>
</feature>
<evidence type="ECO:0000256" key="10">
    <source>
        <dbReference type="SAM" id="Phobius"/>
    </source>
</evidence>
<keyword evidence="10" id="KW-0812">Transmembrane</keyword>
<dbReference type="SMART" id="SM01014">
    <property type="entry name" value="ARID"/>
    <property type="match status" value="1"/>
</dbReference>
<comment type="subcellular location">
    <subcellularLocation>
        <location evidence="1 8">Nucleus</location>
    </subcellularLocation>
</comment>
<evidence type="ECO:0000256" key="6">
    <source>
        <dbReference type="ARBA" id="ARBA00058617"/>
    </source>
</evidence>
<name>A0A2U9BVE2_SCOMX</name>
<feature type="compositionally biased region" description="Polar residues" evidence="9">
    <location>
        <begin position="152"/>
        <end position="167"/>
    </location>
</feature>
<dbReference type="PANTHER" id="PTHR15348">
    <property type="entry name" value="AT-RICH INTERACTIVE DOMAIN-CONTAINING PROTEIN ARID DOMAIN- CONTAINING PROTEIN DEAD RINGER PROTEIN B-CELL REGULATOR OF IGH TRANSCRIPTION BRIGHT"/>
    <property type="match status" value="1"/>
</dbReference>
<evidence type="ECO:0000259" key="12">
    <source>
        <dbReference type="PROSITE" id="PS51486"/>
    </source>
</evidence>
<evidence type="ECO:0000313" key="13">
    <source>
        <dbReference type="EMBL" id="AWP08258.1"/>
    </source>
</evidence>
<keyword evidence="3 8" id="KW-0238">DNA-binding</keyword>
<evidence type="ECO:0000256" key="9">
    <source>
        <dbReference type="SAM" id="MobiDB-lite"/>
    </source>
</evidence>
<evidence type="ECO:0000256" key="2">
    <source>
        <dbReference type="ARBA" id="ARBA00023015"/>
    </source>
</evidence>
<dbReference type="InterPro" id="IPR001606">
    <property type="entry name" value="ARID_dom"/>
</dbReference>
<feature type="transmembrane region" description="Helical" evidence="10">
    <location>
        <begin position="526"/>
        <end position="548"/>
    </location>
</feature>
<feature type="region of interest" description="Disordered" evidence="9">
    <location>
        <begin position="95"/>
        <end position="178"/>
    </location>
</feature>
<reference evidence="13 14" key="1">
    <citation type="submission" date="2017-12" db="EMBL/GenBank/DDBJ databases">
        <title>Integrating genomic resources of turbot (Scophthalmus maximus) in depth evaluation of genetic and physical mapping variation across individuals.</title>
        <authorList>
            <person name="Martinez P."/>
        </authorList>
    </citation>
    <scope>NUCLEOTIDE SEQUENCE [LARGE SCALE GENOMIC DNA]</scope>
</reference>
<dbReference type="SMART" id="SM00501">
    <property type="entry name" value="BRIGHT"/>
    <property type="match status" value="1"/>
</dbReference>
<feature type="domain" description="REKLES" evidence="12">
    <location>
        <begin position="415"/>
        <end position="511"/>
    </location>
</feature>
<dbReference type="EMBL" id="CP026252">
    <property type="protein sequence ID" value="AWP08258.1"/>
    <property type="molecule type" value="Genomic_DNA"/>
</dbReference>